<evidence type="ECO:0000259" key="1">
    <source>
        <dbReference type="Pfam" id="PF07880"/>
    </source>
</evidence>
<gene>
    <name evidence="2" type="ORF">S01H4_28990</name>
</gene>
<dbReference type="InterPro" id="IPR036240">
    <property type="entry name" value="Gp9-like_sf"/>
</dbReference>
<dbReference type="SUPFAM" id="SSF50017">
    <property type="entry name" value="gp9"/>
    <property type="match status" value="1"/>
</dbReference>
<dbReference type="GO" id="GO:0019076">
    <property type="term" value="P:viral release from host cell"/>
    <property type="evidence" value="ECO:0007669"/>
    <property type="project" value="InterPro"/>
</dbReference>
<proteinExistence type="predicted"/>
<organism evidence="2">
    <name type="scientific">marine sediment metagenome</name>
    <dbReference type="NCBI Taxonomy" id="412755"/>
    <lineage>
        <taxon>unclassified sequences</taxon>
        <taxon>metagenomes</taxon>
        <taxon>ecological metagenomes</taxon>
    </lineage>
</organism>
<sequence length="124" mass="12493">ASGGDTNIGILIQPKGTGTITLDNLTFPAADGSANQILTTNGSGVLSFVDNSGGTSWQAVKATSFTAVAGEGYFINTSAAVRTMTLPAGTLGDEISFIDYAGTFDTYALTIAPNGSEKIPAPAL</sequence>
<dbReference type="EMBL" id="BART01014602">
    <property type="protein sequence ID" value="GAG75749.1"/>
    <property type="molecule type" value="Genomic_DNA"/>
</dbReference>
<evidence type="ECO:0000313" key="2">
    <source>
        <dbReference type="EMBL" id="GAG75749.1"/>
    </source>
</evidence>
<feature type="domain" description="Baseplate structural protein Gp9/Gp10 N-terminal" evidence="1">
    <location>
        <begin position="37"/>
        <end position="119"/>
    </location>
</feature>
<dbReference type="Pfam" id="PF07880">
    <property type="entry name" value="T4_gp9_10_N"/>
    <property type="match status" value="1"/>
</dbReference>
<dbReference type="AlphaFoldDB" id="X1A1W6"/>
<feature type="non-terminal residue" evidence="2">
    <location>
        <position position="1"/>
    </location>
</feature>
<reference evidence="2" key="1">
    <citation type="journal article" date="2014" name="Front. Microbiol.">
        <title>High frequency of phylogenetically diverse reductive dehalogenase-homologous genes in deep subseafloor sedimentary metagenomes.</title>
        <authorList>
            <person name="Kawai M."/>
            <person name="Futagami T."/>
            <person name="Toyoda A."/>
            <person name="Takaki Y."/>
            <person name="Nishi S."/>
            <person name="Hori S."/>
            <person name="Arai W."/>
            <person name="Tsubouchi T."/>
            <person name="Morono Y."/>
            <person name="Uchiyama I."/>
            <person name="Ito T."/>
            <person name="Fujiyama A."/>
            <person name="Inagaki F."/>
            <person name="Takami H."/>
        </authorList>
    </citation>
    <scope>NUCLEOTIDE SEQUENCE</scope>
    <source>
        <strain evidence="2">Expedition CK06-06</strain>
    </source>
</reference>
<comment type="caution">
    <text evidence="2">The sequence shown here is derived from an EMBL/GenBank/DDBJ whole genome shotgun (WGS) entry which is preliminary data.</text>
</comment>
<protein>
    <recommendedName>
        <fullName evidence="1">Baseplate structural protein Gp9/Gp10 N-terminal domain-containing protein</fullName>
    </recommendedName>
</protein>
<dbReference type="InterPro" id="IPR008987">
    <property type="entry name" value="Baseplate_struct_prot_Gp9/10_N"/>
</dbReference>
<name>X1A1W6_9ZZZZ</name>
<accession>X1A1W6</accession>